<feature type="region of interest" description="Disordered" evidence="1">
    <location>
        <begin position="782"/>
        <end position="899"/>
    </location>
</feature>
<feature type="region of interest" description="Disordered" evidence="1">
    <location>
        <begin position="1537"/>
        <end position="1574"/>
    </location>
</feature>
<dbReference type="OrthoDB" id="2563277at2759"/>
<accession>A0A1Y1UJY3</accession>
<feature type="compositionally biased region" description="Low complexity" evidence="1">
    <location>
        <begin position="1262"/>
        <end position="1276"/>
    </location>
</feature>
<feature type="region of interest" description="Disordered" evidence="1">
    <location>
        <begin position="1"/>
        <end position="104"/>
    </location>
</feature>
<feature type="compositionally biased region" description="Polar residues" evidence="1">
    <location>
        <begin position="1752"/>
        <end position="1781"/>
    </location>
</feature>
<feature type="region of interest" description="Disordered" evidence="1">
    <location>
        <begin position="539"/>
        <end position="587"/>
    </location>
</feature>
<feature type="compositionally biased region" description="Polar residues" evidence="1">
    <location>
        <begin position="209"/>
        <end position="224"/>
    </location>
</feature>
<feature type="compositionally biased region" description="Low complexity" evidence="1">
    <location>
        <begin position="168"/>
        <end position="183"/>
    </location>
</feature>
<organism evidence="2 3">
    <name type="scientific">Kockovaella imperatae</name>
    <dbReference type="NCBI Taxonomy" id="4999"/>
    <lineage>
        <taxon>Eukaryota</taxon>
        <taxon>Fungi</taxon>
        <taxon>Dikarya</taxon>
        <taxon>Basidiomycota</taxon>
        <taxon>Agaricomycotina</taxon>
        <taxon>Tremellomycetes</taxon>
        <taxon>Tremellales</taxon>
        <taxon>Cuniculitremaceae</taxon>
        <taxon>Kockovaella</taxon>
    </lineage>
</organism>
<reference evidence="2 3" key="1">
    <citation type="submission" date="2017-03" db="EMBL/GenBank/DDBJ databases">
        <title>Widespread Adenine N6-methylation of Active Genes in Fungi.</title>
        <authorList>
            <consortium name="DOE Joint Genome Institute"/>
            <person name="Mondo S.J."/>
            <person name="Dannebaum R.O."/>
            <person name="Kuo R.C."/>
            <person name="Louie K.B."/>
            <person name="Bewick A.J."/>
            <person name="Labutti K."/>
            <person name="Haridas S."/>
            <person name="Kuo A."/>
            <person name="Salamov A."/>
            <person name="Ahrendt S.R."/>
            <person name="Lau R."/>
            <person name="Bowen B.P."/>
            <person name="Lipzen A."/>
            <person name="Sullivan W."/>
            <person name="Andreopoulos W.B."/>
            <person name="Clum A."/>
            <person name="Lindquist E."/>
            <person name="Daum C."/>
            <person name="Northen T.R."/>
            <person name="Ramamoorthy G."/>
            <person name="Schmitz R.J."/>
            <person name="Gryganskyi A."/>
            <person name="Culley D."/>
            <person name="Magnuson J."/>
            <person name="James T.Y."/>
            <person name="O'Malley M.A."/>
            <person name="Stajich J.E."/>
            <person name="Spatafora J.W."/>
            <person name="Visel A."/>
            <person name="Grigoriev I.V."/>
        </authorList>
    </citation>
    <scope>NUCLEOTIDE SEQUENCE [LARGE SCALE GENOMIC DNA]</scope>
    <source>
        <strain evidence="2 3">NRRL Y-17943</strain>
    </source>
</reference>
<name>A0A1Y1UJY3_9TREE</name>
<feature type="region of interest" description="Disordered" evidence="1">
    <location>
        <begin position="1017"/>
        <end position="1078"/>
    </location>
</feature>
<feature type="compositionally biased region" description="Pro residues" evidence="1">
    <location>
        <begin position="869"/>
        <end position="879"/>
    </location>
</feature>
<feature type="compositionally biased region" description="Low complexity" evidence="1">
    <location>
        <begin position="1797"/>
        <end position="1807"/>
    </location>
</feature>
<feature type="compositionally biased region" description="Polar residues" evidence="1">
    <location>
        <begin position="725"/>
        <end position="736"/>
    </location>
</feature>
<feature type="compositionally biased region" description="Low complexity" evidence="1">
    <location>
        <begin position="1097"/>
        <end position="1109"/>
    </location>
</feature>
<feature type="compositionally biased region" description="Polar residues" evidence="1">
    <location>
        <begin position="1935"/>
        <end position="1944"/>
    </location>
</feature>
<evidence type="ECO:0000313" key="2">
    <source>
        <dbReference type="EMBL" id="ORX38363.1"/>
    </source>
</evidence>
<feature type="region of interest" description="Disordered" evidence="1">
    <location>
        <begin position="1093"/>
        <end position="1125"/>
    </location>
</feature>
<feature type="region of interest" description="Disordered" evidence="1">
    <location>
        <begin position="633"/>
        <end position="652"/>
    </location>
</feature>
<feature type="compositionally biased region" description="Low complexity" evidence="1">
    <location>
        <begin position="1018"/>
        <end position="1036"/>
    </location>
</feature>
<feature type="compositionally biased region" description="Polar residues" evidence="1">
    <location>
        <begin position="665"/>
        <end position="675"/>
    </location>
</feature>
<feature type="region of interest" description="Disordered" evidence="1">
    <location>
        <begin position="444"/>
        <end position="501"/>
    </location>
</feature>
<feature type="region of interest" description="Disordered" evidence="1">
    <location>
        <begin position="1243"/>
        <end position="1288"/>
    </location>
</feature>
<dbReference type="STRING" id="4999.A0A1Y1UJY3"/>
<dbReference type="RefSeq" id="XP_021872285.1">
    <property type="nucleotide sequence ID" value="XM_022015298.1"/>
</dbReference>
<feature type="region of interest" description="Disordered" evidence="1">
    <location>
        <begin position="1301"/>
        <end position="1355"/>
    </location>
</feature>
<dbReference type="EMBL" id="NBSH01000004">
    <property type="protein sequence ID" value="ORX38363.1"/>
    <property type="molecule type" value="Genomic_DNA"/>
</dbReference>
<protein>
    <submittedName>
        <fullName evidence="2">Uncharacterized protein</fullName>
    </submittedName>
</protein>
<feature type="compositionally biased region" description="Basic residues" evidence="1">
    <location>
        <begin position="193"/>
        <end position="203"/>
    </location>
</feature>
<feature type="compositionally biased region" description="Basic and acidic residues" evidence="1">
    <location>
        <begin position="1728"/>
        <end position="1739"/>
    </location>
</feature>
<dbReference type="Proteomes" id="UP000193218">
    <property type="component" value="Unassembled WGS sequence"/>
</dbReference>
<evidence type="ECO:0000313" key="3">
    <source>
        <dbReference type="Proteomes" id="UP000193218"/>
    </source>
</evidence>
<evidence type="ECO:0000256" key="1">
    <source>
        <dbReference type="SAM" id="MobiDB-lite"/>
    </source>
</evidence>
<feature type="region of interest" description="Disordered" evidence="1">
    <location>
        <begin position="718"/>
        <end position="769"/>
    </location>
</feature>
<proteinExistence type="predicted"/>
<feature type="compositionally biased region" description="Polar residues" evidence="1">
    <location>
        <begin position="782"/>
        <end position="791"/>
    </location>
</feature>
<feature type="region of interest" description="Disordered" evidence="1">
    <location>
        <begin position="659"/>
        <end position="681"/>
    </location>
</feature>
<feature type="compositionally biased region" description="Basic and acidic residues" evidence="1">
    <location>
        <begin position="50"/>
        <end position="73"/>
    </location>
</feature>
<feature type="region of interest" description="Disordered" evidence="1">
    <location>
        <begin position="1834"/>
        <end position="1907"/>
    </location>
</feature>
<dbReference type="InParanoid" id="A0A1Y1UJY3"/>
<keyword evidence="3" id="KW-1185">Reference proteome</keyword>
<feature type="compositionally biased region" description="Polar residues" evidence="1">
    <location>
        <begin position="1990"/>
        <end position="2000"/>
    </location>
</feature>
<feature type="compositionally biased region" description="Basic residues" evidence="1">
    <location>
        <begin position="1885"/>
        <end position="1895"/>
    </location>
</feature>
<feature type="compositionally biased region" description="Low complexity" evidence="1">
    <location>
        <begin position="1548"/>
        <end position="1561"/>
    </location>
</feature>
<sequence>MNSQITPGLLHHAPTHHHRPPPPPSSFSRSHGQSTVKDSLRRIPSSLFTKADDKTRRPKADKLTIYKDDDAPPPRKSSLFDSRRPLFTSPKRTADKEKVKTTGKTRKALADILHWGNSQSPGKSRQQVLEKVSASGARLGLVSGPIYAQHAVPLVPPKDTSIAGSCPSGTISQKSSDSSSNMSIGPPPVSRKQSSRLLKKKPSRPSLPHQPSRSGLSALTSSLRGKSPVQDVTPRARPSMAPDPFERTDGDVEVVETIPCRVGSISSVSTSLDRRGSISSRKALSTKTVSSATGSTKILPEVPPFTKSLQTLVEPSTVRPKHTSVPVAPRSPLVNLPPRTASLGRVLGDIAAASAKQDQSSLPSRPAIHSLQVDDVNQRQREAEIKARAVPSPISLGCELTPFVEETSEAKTLKREKTKSKVWTLFRGKKGTASIEAPKLLHDRPVMTLEPPRLTQRKVSVRKPVPLLDPSDLADHSQARSAPTLASRPRPPALHLIKPSIDGPSLHASLSASNSPPPFADLLPKSASSNDCVITPTSATHGIAPSLPSSFHKDNGRNDASATSVGSDKGASMQSRKPMPKRKSLSGLFGLAMRKSFDRLKPDLQSAKSGAPPSSFTLGKAAAHKAFEMGNESLSLTSSPKGSKGHSKATQLRSLAEEIQDADSGLSSNRHSSPPFSRHEHSAMRDASSFCTDRDISHVASATDKLYDLVEHCNFSPAPTVGVSPASTSDQPSLTSIEVDGSPTPMRRVRSAVLTSKKSKDSPMRSGTNISPLKLALHRSQMAHTTGNQGNKAKKARPVSSPADSPPRTSMVKKGMRNIFAPPSPPPAPAFSLPGYTQTQQPRFLNAPQLGLPLPPPQNRISPRRQHTEPPPPSLPPVPASAGEPRKSSIGPDHLGINQLNRDDLRGRIASDLLSPDIESDNRHSFDFTGEYASLNQGDKRFSFVEALAKVRSRENLALPALPPVPPPNLIRTLEPLLEDQSFRVASAPEMDDDSDSELEDEDCIVVPQIAYRASRVSASPRVAKSSTSSTSTVQRRSPRPPPFQGNPAFQMRVSQLKESMTPPASIHESGPHSLKHNPSLTALISMVDEPEASLPAHDASSQHSQQDSLEAPRPAFSQSHDRAESGVSIATMSSLGAVIETGIAGEYTNYFEVNFTKHLREQSEEVQAHTAPLSSIPAASCNVSKDSIIGPMKRHHRRQSSIGSIDSIPGLENLLMPNGPPISMYNSRRNSHVSYVSRHRRGFSGGGSFGRPDWAAHRRSTSSVDSSRSAMSTTSIGQLGRPGLGEKMFELDGGVQLTSIAASPSVNRDDEDNCDDADEDWIDREDSDKACAGSRNDQRDSCCGSPATNRASRSSWDSVLDTSFRVVHPGDPMPKRTSWDSILDSSFRAVPPGARMPKLPRMAVMDDDDSFFAQAVSPEPESREDATLKPATSGFFLQPLRPISMVSSATSVGDEGIDDMCINVAKYAKRLESVSRENIQTVTAQAQQCFEGEGEDESMTQADLSISTGSNGSTQRLGSTFCRPVRPRRKPAHLIFKDAHQPDTPVLSSPSASESSSRLSLETRFSDGASSFSASRLRPLGAGHARQKSSQGVTVHPTIKEEPSLTTLRAKISPRNVQNDNSTIRVAGPGPRQPIQVKSWYADGEEEEEEVEDQEMLQQMKKWSELRHEAEYECRRGKMLWQDPRSSSYEEFSPPKTVRGIMDFLAKSQATYRPLEEKQSSGNGVVADRRKSSFKEVRPLMSPYGLPLPKSASQVPQRPKGSLQTKFERTNSSASTNSRLSFGPDGISEACGPGSGLTPRSSSSTSPFAALFPELVPPPSAIFAQFTRELPPSPPPILPSHAFTPFRLPPMKMRLSSPASPQTTTTEVQEVMQDTKRSRVTSSARRKALGWGRRRNSDGPTQVESLARGAEAQHLPSMPVSHLLVPKKEGPSILTPSILNSGERSPIKSSHMKAHGSAEGRPIVHSGRENDLPANKPPLRISSRKAAKRTQSQPVALRV</sequence>
<feature type="region of interest" description="Disordered" evidence="1">
    <location>
        <begin position="1714"/>
        <end position="1807"/>
    </location>
</feature>
<dbReference type="GeneID" id="33557106"/>
<comment type="caution">
    <text evidence="2">The sequence shown here is derived from an EMBL/GenBank/DDBJ whole genome shotgun (WGS) entry which is preliminary data.</text>
</comment>
<feature type="compositionally biased region" description="Acidic residues" evidence="1">
    <location>
        <begin position="1310"/>
        <end position="1324"/>
    </location>
</feature>
<feature type="compositionally biased region" description="Low complexity" evidence="1">
    <location>
        <begin position="1863"/>
        <end position="1872"/>
    </location>
</feature>
<feature type="region of interest" description="Disordered" evidence="1">
    <location>
        <begin position="1927"/>
        <end position="2000"/>
    </location>
</feature>
<gene>
    <name evidence="2" type="ORF">BD324DRAFT_620565</name>
</gene>
<feature type="region of interest" description="Disordered" evidence="1">
    <location>
        <begin position="156"/>
        <end position="248"/>
    </location>
</feature>